<evidence type="ECO:0000313" key="2">
    <source>
        <dbReference type="Proteomes" id="UP000283063"/>
    </source>
</evidence>
<reference evidence="1 2" key="1">
    <citation type="submission" date="2018-10" db="EMBL/GenBank/DDBJ databases">
        <title>Parasedimentitalea marina sp. nov., a psychrophilic bacterium isolated from deep seawater of the New Britain Trench.</title>
        <authorList>
            <person name="Cao J."/>
        </authorList>
    </citation>
    <scope>NUCLEOTIDE SEQUENCE [LARGE SCALE GENOMIC DNA]</scope>
    <source>
        <strain evidence="1 2">W43</strain>
    </source>
</reference>
<dbReference type="Proteomes" id="UP000283063">
    <property type="component" value="Chromosome"/>
</dbReference>
<keyword evidence="2" id="KW-1185">Reference proteome</keyword>
<sequence>MFAKHTIEQEKKDLPFRQSAWANARVSNRWNTEMEVSLRTYLYDEFVKARSWLDLRRRLVSKGFHLKQVDNRVRLRDAYSNVDICSCRFLGFPSAQLTSRFADMRAAPEID</sequence>
<evidence type="ECO:0000313" key="1">
    <source>
        <dbReference type="EMBL" id="AZV76504.1"/>
    </source>
</evidence>
<dbReference type="OrthoDB" id="7665302at2"/>
<accession>A0A3T0MXK8</accession>
<dbReference type="AlphaFoldDB" id="A0A3T0MXK8"/>
<dbReference type="RefSeq" id="WP_127746945.1">
    <property type="nucleotide sequence ID" value="NZ_CP033219.1"/>
</dbReference>
<gene>
    <name evidence="1" type="ORF">EBB79_00420</name>
</gene>
<protein>
    <submittedName>
        <fullName evidence="1">Uncharacterized protein</fullName>
    </submittedName>
</protein>
<proteinExistence type="predicted"/>
<dbReference type="KEGG" id="sedi:EBB79_00420"/>
<dbReference type="EMBL" id="CP033219">
    <property type="protein sequence ID" value="AZV76504.1"/>
    <property type="molecule type" value="Genomic_DNA"/>
</dbReference>
<organism evidence="1 2">
    <name type="scientific">Parasedimentitalea marina</name>
    <dbReference type="NCBI Taxonomy" id="2483033"/>
    <lineage>
        <taxon>Bacteria</taxon>
        <taxon>Pseudomonadati</taxon>
        <taxon>Pseudomonadota</taxon>
        <taxon>Alphaproteobacteria</taxon>
        <taxon>Rhodobacterales</taxon>
        <taxon>Paracoccaceae</taxon>
        <taxon>Parasedimentitalea</taxon>
    </lineage>
</organism>
<name>A0A3T0MXK8_9RHOB</name>